<organism evidence="9 10">
    <name type="scientific">Faecalicoccus pleomorphus</name>
    <dbReference type="NCBI Taxonomy" id="1323"/>
    <lineage>
        <taxon>Bacteria</taxon>
        <taxon>Bacillati</taxon>
        <taxon>Bacillota</taxon>
        <taxon>Erysipelotrichia</taxon>
        <taxon>Erysipelotrichales</taxon>
        <taxon>Erysipelotrichaceae</taxon>
        <taxon>Faecalicoccus</taxon>
    </lineage>
</organism>
<evidence type="ECO:0000313" key="9">
    <source>
        <dbReference type="EMBL" id="SUO03307.1"/>
    </source>
</evidence>
<dbReference type="GO" id="GO:0003861">
    <property type="term" value="F:3-isopropylmalate dehydratase activity"/>
    <property type="evidence" value="ECO:0007669"/>
    <property type="project" value="UniProtKB-EC"/>
</dbReference>
<dbReference type="SUPFAM" id="SSF53732">
    <property type="entry name" value="Aconitase iron-sulfur domain"/>
    <property type="match status" value="1"/>
</dbReference>
<dbReference type="NCBIfam" id="NF001614">
    <property type="entry name" value="PRK00402.1"/>
    <property type="match status" value="1"/>
</dbReference>
<dbReference type="PROSITE" id="PS01244">
    <property type="entry name" value="ACONITASE_2"/>
    <property type="match status" value="1"/>
</dbReference>
<sequence>MENLTQKLLKTHLVSGKMVKGEPISIKIDQTLTQDATGTMAYMQFEAMGVKQVKTELSVSYVDHNTLQSGYMNADDHAYLQSVASKYGIYFSKAGNGICHQVHLERFAKPGKTLIGSDSHTPTSSAIGCLAIGAGGLDVAKAMAGIPYRLTMPEIVEVRLHGRLNHGVSSKDIILELLRKLSVKGGIGRIFEYTGDALEHLSVYQRATITNMGAELGATTSIFPSDEITREFLKRQGREKDYVELKADPGATYDDVVEIHLDTLVPLAACPNSPDAIKTIQELEGTKVDQVAIGSCTNSGYEDMMKAAAILKGKTIAPNVSLVVSPGSRQVLLKLIESGALATFIHAGARILESACGPCIGMGQSPKSDGISLRTFNRNFYGRSGTLSAGIYLVSPEVAAASAIQGVISDPSKLEYEDQFEKEPVIIDDSLIYAPSKDPESVEIVRGPNIKPIPVNTPMPDQLEKKVVIKLGNNITTDHIAPAGAKVLPYRSNIEKLSTFVFENNKEHFDQVCKENHGGIIVAKENYGQGSSREHAALAPMYLGIKAVICCSFARIHKANLINFGILPLTFEDPEDYESIEDMDDLILDSIHDLYQNRTLEVYNVTKDKYFKVHCDCTDEDLDMIMAGGALNYIRNQQGTF</sequence>
<evidence type="ECO:0000256" key="5">
    <source>
        <dbReference type="ARBA" id="ARBA00023004"/>
    </source>
</evidence>
<gene>
    <name evidence="9" type="primary">leuC</name>
    <name evidence="9" type="ORF">NCTC11087_00163</name>
</gene>
<comment type="cofactor">
    <cofactor evidence="1">
        <name>[4Fe-4S] cluster</name>
        <dbReference type="ChEBI" id="CHEBI:49883"/>
    </cofactor>
</comment>
<comment type="subunit">
    <text evidence="3">Monomer.</text>
</comment>
<dbReference type="PANTHER" id="PTHR43160">
    <property type="entry name" value="ACONITATE HYDRATASE B"/>
    <property type="match status" value="1"/>
</dbReference>
<dbReference type="InterPro" id="IPR018136">
    <property type="entry name" value="Aconitase_4Fe-4S_BS"/>
</dbReference>
<dbReference type="GO" id="GO:0046872">
    <property type="term" value="F:metal ion binding"/>
    <property type="evidence" value="ECO:0007669"/>
    <property type="project" value="UniProtKB-KW"/>
</dbReference>
<dbReference type="PANTHER" id="PTHR43160:SF3">
    <property type="entry name" value="ACONITATE HYDRATASE, MITOCHONDRIAL"/>
    <property type="match status" value="1"/>
</dbReference>
<feature type="domain" description="Aconitase/3-isopropylmalate dehydratase large subunit alpha/beta/alpha" evidence="7">
    <location>
        <begin position="7"/>
        <end position="281"/>
    </location>
</feature>
<dbReference type="GeneID" id="77461162"/>
<evidence type="ECO:0000259" key="7">
    <source>
        <dbReference type="Pfam" id="PF00330"/>
    </source>
</evidence>
<feature type="domain" description="Aconitase A/isopropylmalate dehydratase small subunit swivel" evidence="8">
    <location>
        <begin position="514"/>
        <end position="573"/>
    </location>
</feature>
<dbReference type="GO" id="GO:0006099">
    <property type="term" value="P:tricarboxylic acid cycle"/>
    <property type="evidence" value="ECO:0007669"/>
    <property type="project" value="UniProtKB-UniPathway"/>
</dbReference>
<dbReference type="Proteomes" id="UP000255523">
    <property type="component" value="Unassembled WGS sequence"/>
</dbReference>
<dbReference type="EC" id="4.2.1.85" evidence="9"/>
<dbReference type="PROSITE" id="PS00450">
    <property type="entry name" value="ACONITASE_1"/>
    <property type="match status" value="1"/>
</dbReference>
<keyword evidence="5" id="KW-0408">Iron</keyword>
<comment type="similarity">
    <text evidence="2">Belongs to the aconitase/IPM isomerase family.</text>
</comment>
<evidence type="ECO:0000256" key="4">
    <source>
        <dbReference type="ARBA" id="ARBA00022723"/>
    </source>
</evidence>
<evidence type="ECO:0000313" key="10">
    <source>
        <dbReference type="Proteomes" id="UP000255523"/>
    </source>
</evidence>
<name>A0A380LJ86_9FIRM</name>
<dbReference type="InterPro" id="IPR001030">
    <property type="entry name" value="Acoase/IPM_deHydtase_lsu_aba"/>
</dbReference>
<dbReference type="InterPro" id="IPR000573">
    <property type="entry name" value="AconitaseA/IPMdHydase_ssu_swvl"/>
</dbReference>
<dbReference type="GO" id="GO:0047868">
    <property type="term" value="F:dimethylmaleate hydratase activity"/>
    <property type="evidence" value="ECO:0007669"/>
    <property type="project" value="UniProtKB-EC"/>
</dbReference>
<dbReference type="Pfam" id="PF00694">
    <property type="entry name" value="Aconitase_C"/>
    <property type="match status" value="1"/>
</dbReference>
<dbReference type="GO" id="GO:0016853">
    <property type="term" value="F:isomerase activity"/>
    <property type="evidence" value="ECO:0007669"/>
    <property type="project" value="UniProtKB-KW"/>
</dbReference>
<evidence type="ECO:0000256" key="3">
    <source>
        <dbReference type="ARBA" id="ARBA00011245"/>
    </source>
</evidence>
<proteinExistence type="inferred from homology"/>
<keyword evidence="10" id="KW-1185">Reference proteome</keyword>
<dbReference type="GO" id="GO:0005829">
    <property type="term" value="C:cytosol"/>
    <property type="evidence" value="ECO:0007669"/>
    <property type="project" value="TreeGrafter"/>
</dbReference>
<dbReference type="GO" id="GO:0003994">
    <property type="term" value="F:aconitate hydratase activity"/>
    <property type="evidence" value="ECO:0007669"/>
    <property type="project" value="TreeGrafter"/>
</dbReference>
<protein>
    <submittedName>
        <fullName evidence="9">Isopropylmalate isomerase large subunit</fullName>
        <ecNumber evidence="9">4.2.1.33</ecNumber>
        <ecNumber evidence="9">4.2.1.85</ecNumber>
    </submittedName>
</protein>
<evidence type="ECO:0000256" key="2">
    <source>
        <dbReference type="ARBA" id="ARBA00007185"/>
    </source>
</evidence>
<dbReference type="PRINTS" id="PR00415">
    <property type="entry name" value="ACONITASE"/>
</dbReference>
<keyword evidence="4" id="KW-0479">Metal-binding</keyword>
<dbReference type="InterPro" id="IPR015931">
    <property type="entry name" value="Acnase/IPM_dHydase_lsu_aba_1/3"/>
</dbReference>
<dbReference type="NCBIfam" id="TIGR01342">
    <property type="entry name" value="acon_putative"/>
    <property type="match status" value="1"/>
</dbReference>
<keyword evidence="9" id="KW-0456">Lyase</keyword>
<dbReference type="GO" id="GO:0051539">
    <property type="term" value="F:4 iron, 4 sulfur cluster binding"/>
    <property type="evidence" value="ECO:0007669"/>
    <property type="project" value="TreeGrafter"/>
</dbReference>
<dbReference type="InterPro" id="IPR036008">
    <property type="entry name" value="Aconitase_4Fe-4S_dom"/>
</dbReference>
<evidence type="ECO:0000256" key="6">
    <source>
        <dbReference type="ARBA" id="ARBA00023014"/>
    </source>
</evidence>
<dbReference type="EC" id="4.2.1.33" evidence="9"/>
<keyword evidence="9" id="KW-0413">Isomerase</keyword>
<dbReference type="Gene3D" id="3.30.499.10">
    <property type="entry name" value="Aconitase, domain 3"/>
    <property type="match status" value="2"/>
</dbReference>
<dbReference type="InterPro" id="IPR015928">
    <property type="entry name" value="Aconitase/3IPM_dehydase_swvl"/>
</dbReference>
<dbReference type="AlphaFoldDB" id="A0A380LJ86"/>
<dbReference type="InterPro" id="IPR050926">
    <property type="entry name" value="Aconitase/IPM_isomerase"/>
</dbReference>
<keyword evidence="6" id="KW-0411">Iron-sulfur</keyword>
<dbReference type="RefSeq" id="WP_022790645.1">
    <property type="nucleotide sequence ID" value="NZ_UHFX01000003.1"/>
</dbReference>
<dbReference type="Gene3D" id="3.20.19.10">
    <property type="entry name" value="Aconitase, domain 4"/>
    <property type="match status" value="1"/>
</dbReference>
<evidence type="ECO:0000259" key="8">
    <source>
        <dbReference type="Pfam" id="PF00694"/>
    </source>
</evidence>
<dbReference type="Pfam" id="PF00330">
    <property type="entry name" value="Aconitase"/>
    <property type="match status" value="1"/>
</dbReference>
<dbReference type="SUPFAM" id="SSF52016">
    <property type="entry name" value="LeuD/IlvD-like"/>
    <property type="match status" value="1"/>
</dbReference>
<accession>A0A380LJ86</accession>
<reference evidence="9 10" key="1">
    <citation type="submission" date="2018-06" db="EMBL/GenBank/DDBJ databases">
        <authorList>
            <consortium name="Pathogen Informatics"/>
            <person name="Doyle S."/>
        </authorList>
    </citation>
    <scope>NUCLEOTIDE SEQUENCE [LARGE SCALE GENOMIC DNA]</scope>
    <source>
        <strain evidence="9 10">NCTC11087</strain>
    </source>
</reference>
<dbReference type="OrthoDB" id="9764318at2"/>
<dbReference type="EMBL" id="UHFX01000003">
    <property type="protein sequence ID" value="SUO03307.1"/>
    <property type="molecule type" value="Genomic_DNA"/>
</dbReference>
<dbReference type="NCBIfam" id="NF005558">
    <property type="entry name" value="PRK07229.1"/>
    <property type="match status" value="1"/>
</dbReference>
<dbReference type="InterPro" id="IPR006250">
    <property type="entry name" value="Aconitase_put"/>
</dbReference>
<evidence type="ECO:0000256" key="1">
    <source>
        <dbReference type="ARBA" id="ARBA00001966"/>
    </source>
</evidence>
<dbReference type="UniPathway" id="UPA00223">
    <property type="reaction ID" value="UER00718"/>
</dbReference>